<dbReference type="Proteomes" id="UP000027451">
    <property type="component" value="Unassembled WGS sequence"/>
</dbReference>
<reference evidence="2 3" key="1">
    <citation type="submission" date="2014-03" db="EMBL/GenBank/DDBJ databases">
        <title>Draft Genome Sequences of Four Burkholderia Strains.</title>
        <authorList>
            <person name="Liu X.Y."/>
            <person name="Li C.X."/>
            <person name="Xu J.H."/>
        </authorList>
    </citation>
    <scope>NUCLEOTIDE SEQUENCE [LARGE SCALE GENOMIC DNA]</scope>
    <source>
        <strain evidence="2 3">OP-1</strain>
    </source>
</reference>
<comment type="caution">
    <text evidence="2">The sequence shown here is derived from an EMBL/GenBank/DDBJ whole genome shotgun (WGS) entry which is preliminary data.</text>
</comment>
<proteinExistence type="predicted"/>
<evidence type="ECO:0008006" key="4">
    <source>
        <dbReference type="Google" id="ProtNLM"/>
    </source>
</evidence>
<keyword evidence="3" id="KW-1185">Reference proteome</keyword>
<protein>
    <recommendedName>
        <fullName evidence="4">DUF3318 domain-containing protein</fullName>
    </recommendedName>
</protein>
<dbReference type="RefSeq" id="WP_008342783.1">
    <property type="nucleotide sequence ID" value="NZ_CP084283.1"/>
</dbReference>
<organism evidence="2 3">
    <name type="scientific">Caballeronia zhejiangensis</name>
    <dbReference type="NCBI Taxonomy" id="871203"/>
    <lineage>
        <taxon>Bacteria</taxon>
        <taxon>Pseudomonadati</taxon>
        <taxon>Pseudomonadota</taxon>
        <taxon>Betaproteobacteria</taxon>
        <taxon>Burkholderiales</taxon>
        <taxon>Burkholderiaceae</taxon>
        <taxon>Caballeronia</taxon>
    </lineage>
</organism>
<dbReference type="OrthoDB" id="9131106at2"/>
<feature type="region of interest" description="Disordered" evidence="1">
    <location>
        <begin position="1"/>
        <end position="20"/>
    </location>
</feature>
<dbReference type="EMBL" id="JFHD01000006">
    <property type="protein sequence ID" value="KDR31341.1"/>
    <property type="molecule type" value="Genomic_DNA"/>
</dbReference>
<gene>
    <name evidence="2" type="ORF">BG60_32625</name>
</gene>
<evidence type="ECO:0000313" key="3">
    <source>
        <dbReference type="Proteomes" id="UP000027451"/>
    </source>
</evidence>
<feature type="compositionally biased region" description="Basic residues" evidence="1">
    <location>
        <begin position="10"/>
        <end position="20"/>
    </location>
</feature>
<dbReference type="AlphaFoldDB" id="A0A656QQU9"/>
<accession>A0A656QQU9</accession>
<name>A0A656QQU9_9BURK</name>
<sequence length="168" mass="18471">MSQHDDTFKPPKRGKMQKLRTPHMRALRKELLIARADVERMELRQATYDLRTSVTHFSVLRFLMPGSGGSRRWGKRGRGGSAGGIGGMLASLLGSGNVGLLFKQYPVIGSLASLVLTKPVRTKLLHSAKPVLKWGGLALAGWEGWRIYTQMKNAAPETSNDAVDPTVF</sequence>
<evidence type="ECO:0000313" key="2">
    <source>
        <dbReference type="EMBL" id="KDR31341.1"/>
    </source>
</evidence>
<evidence type="ECO:0000256" key="1">
    <source>
        <dbReference type="SAM" id="MobiDB-lite"/>
    </source>
</evidence>